<sequence>MRKKKLFGLGAVIVSLSALVMVGCASDNTDTEGTASTPGGDLVVDMQSEAVTLDLHGSNDTASSNVTSNIFESLVTQDEELNLEPGLAEDWKQINDTEWEFYLREGVTFHDGTEFNADAVKANLDRVLDPEVASPRAFLFEMISEVEVVDPYTVRIHTEYPFAPLPANLAHYGAAMMSPVAIEADYQAMADGEAPGSYLNEHPIGTGYFTFDSWNSGQSIKLLKNDDYWGEPAKVDSVTFQVIPEGGTRIANLETGASHIVNNVSASDINRFEATDGIHVNQTESVALLYLGFNQKNEVLSDPLVREAFSLAINRTDILEGIFNGVGVEAKTPLAPKIFGHDDSIVFNEYDIEKAKELLAEAGYADGLDITLNTSDQRERTDIAEYIQSALSEIGVNVSIQVNEWGAFLDLTNQGEQELFILSWSTVNGDADMGLSLFHSANQGAQGNRTFVARDDIDELIEEARKSEDEDERLELYSEIQTMIANDSIIQPLIHEEFLVGVRDEVEGFWESPTGVLVLHDVSIQ</sequence>
<protein>
    <submittedName>
        <fullName evidence="6">Glutathione ABC transporter substrate-binding protein</fullName>
    </submittedName>
</protein>
<organism evidence="6 7">
    <name type="scientific">Alkalicoccobacillus gibsonii</name>
    <dbReference type="NCBI Taxonomy" id="79881"/>
    <lineage>
        <taxon>Bacteria</taxon>
        <taxon>Bacillati</taxon>
        <taxon>Bacillota</taxon>
        <taxon>Bacilli</taxon>
        <taxon>Bacillales</taxon>
        <taxon>Bacillaceae</taxon>
        <taxon>Alkalicoccobacillus</taxon>
    </lineage>
</organism>
<evidence type="ECO:0000313" key="6">
    <source>
        <dbReference type="EMBL" id="MEN0645204.1"/>
    </source>
</evidence>
<dbReference type="Gene3D" id="3.90.76.10">
    <property type="entry name" value="Dipeptide-binding Protein, Domain 1"/>
    <property type="match status" value="1"/>
</dbReference>
<dbReference type="Proteomes" id="UP001418796">
    <property type="component" value="Unassembled WGS sequence"/>
</dbReference>
<comment type="caution">
    <text evidence="6">The sequence shown here is derived from an EMBL/GenBank/DDBJ whole genome shotgun (WGS) entry which is preliminary data.</text>
</comment>
<evidence type="ECO:0000256" key="4">
    <source>
        <dbReference type="SAM" id="SignalP"/>
    </source>
</evidence>
<evidence type="ECO:0000313" key="7">
    <source>
        <dbReference type="Proteomes" id="UP001418796"/>
    </source>
</evidence>
<dbReference type="PANTHER" id="PTHR30290:SF9">
    <property type="entry name" value="OLIGOPEPTIDE-BINDING PROTEIN APPA"/>
    <property type="match status" value="1"/>
</dbReference>
<proteinExistence type="inferred from homology"/>
<keyword evidence="7" id="KW-1185">Reference proteome</keyword>
<reference evidence="6 7" key="1">
    <citation type="submission" date="2024-03" db="EMBL/GenBank/DDBJ databases">
        <title>Bacilli Hybrid Assemblies.</title>
        <authorList>
            <person name="Kovac J."/>
        </authorList>
    </citation>
    <scope>NUCLEOTIDE SEQUENCE [LARGE SCALE GENOMIC DNA]</scope>
    <source>
        <strain evidence="6 7">FSL R7-0666</strain>
    </source>
</reference>
<accession>A0ABU9VN00</accession>
<dbReference type="EMBL" id="JBCITK010000001">
    <property type="protein sequence ID" value="MEN0645204.1"/>
    <property type="molecule type" value="Genomic_DNA"/>
</dbReference>
<feature type="chain" id="PRO_5045806500" evidence="4">
    <location>
        <begin position="21"/>
        <end position="525"/>
    </location>
</feature>
<gene>
    <name evidence="6" type="ORF">MKY91_18745</name>
</gene>
<keyword evidence="3 4" id="KW-0732">Signal</keyword>
<dbReference type="PANTHER" id="PTHR30290">
    <property type="entry name" value="PERIPLASMIC BINDING COMPONENT OF ABC TRANSPORTER"/>
    <property type="match status" value="1"/>
</dbReference>
<evidence type="ECO:0000256" key="2">
    <source>
        <dbReference type="ARBA" id="ARBA00022448"/>
    </source>
</evidence>
<dbReference type="InterPro" id="IPR030678">
    <property type="entry name" value="Peptide/Ni-bd"/>
</dbReference>
<evidence type="ECO:0000256" key="3">
    <source>
        <dbReference type="ARBA" id="ARBA00022729"/>
    </source>
</evidence>
<dbReference type="CDD" id="cd08499">
    <property type="entry name" value="PBP2_Ylib_like"/>
    <property type="match status" value="1"/>
</dbReference>
<dbReference type="Gene3D" id="3.40.190.10">
    <property type="entry name" value="Periplasmic binding protein-like II"/>
    <property type="match status" value="1"/>
</dbReference>
<dbReference type="Pfam" id="PF00496">
    <property type="entry name" value="SBP_bac_5"/>
    <property type="match status" value="1"/>
</dbReference>
<evidence type="ECO:0000256" key="1">
    <source>
        <dbReference type="ARBA" id="ARBA00005695"/>
    </source>
</evidence>
<evidence type="ECO:0000259" key="5">
    <source>
        <dbReference type="Pfam" id="PF00496"/>
    </source>
</evidence>
<dbReference type="PROSITE" id="PS51257">
    <property type="entry name" value="PROKAR_LIPOPROTEIN"/>
    <property type="match status" value="1"/>
</dbReference>
<name>A0ABU9VN00_9BACI</name>
<dbReference type="SUPFAM" id="SSF53850">
    <property type="entry name" value="Periplasmic binding protein-like II"/>
    <property type="match status" value="1"/>
</dbReference>
<keyword evidence="2" id="KW-0813">Transport</keyword>
<feature type="signal peptide" evidence="4">
    <location>
        <begin position="1"/>
        <end position="20"/>
    </location>
</feature>
<dbReference type="Gene3D" id="3.10.105.10">
    <property type="entry name" value="Dipeptide-binding Protein, Domain 3"/>
    <property type="match status" value="1"/>
</dbReference>
<dbReference type="RefSeq" id="WP_343131800.1">
    <property type="nucleotide sequence ID" value="NZ_JBCITK010000001.1"/>
</dbReference>
<dbReference type="InterPro" id="IPR000914">
    <property type="entry name" value="SBP_5_dom"/>
</dbReference>
<dbReference type="PIRSF" id="PIRSF002741">
    <property type="entry name" value="MppA"/>
    <property type="match status" value="1"/>
</dbReference>
<feature type="domain" description="Solute-binding protein family 5" evidence="5">
    <location>
        <begin position="83"/>
        <end position="443"/>
    </location>
</feature>
<comment type="similarity">
    <text evidence="1">Belongs to the bacterial solute-binding protein 5 family.</text>
</comment>
<dbReference type="InterPro" id="IPR039424">
    <property type="entry name" value="SBP_5"/>
</dbReference>